<proteinExistence type="predicted"/>
<evidence type="ECO:0000313" key="2">
    <source>
        <dbReference type="Proteomes" id="UP001262889"/>
    </source>
</evidence>
<comment type="caution">
    <text evidence="1">The sequence shown here is derived from an EMBL/GenBank/DDBJ whole genome shotgun (WGS) entry which is preliminary data.</text>
</comment>
<dbReference type="EMBL" id="JAVRHQ010000007">
    <property type="protein sequence ID" value="MDT0642739.1"/>
    <property type="molecule type" value="Genomic_DNA"/>
</dbReference>
<evidence type="ECO:0008006" key="3">
    <source>
        <dbReference type="Google" id="ProtNLM"/>
    </source>
</evidence>
<name>A0ABU3C8S2_9FLAO</name>
<gene>
    <name evidence="1" type="ORF">RM553_07825</name>
</gene>
<dbReference type="Proteomes" id="UP001262889">
    <property type="component" value="Unassembled WGS sequence"/>
</dbReference>
<dbReference type="RefSeq" id="WP_311534369.1">
    <property type="nucleotide sequence ID" value="NZ_JAVRHQ010000007.1"/>
</dbReference>
<reference evidence="1 2" key="1">
    <citation type="submission" date="2023-09" db="EMBL/GenBank/DDBJ databases">
        <authorList>
            <person name="Rey-Velasco X."/>
        </authorList>
    </citation>
    <scope>NUCLEOTIDE SEQUENCE [LARGE SCALE GENOMIC DNA]</scope>
    <source>
        <strain evidence="1 2">F363</strain>
    </source>
</reference>
<keyword evidence="2" id="KW-1185">Reference proteome</keyword>
<accession>A0ABU3C8S2</accession>
<organism evidence="1 2">
    <name type="scientific">Autumnicola tepida</name>
    <dbReference type="NCBI Taxonomy" id="3075595"/>
    <lineage>
        <taxon>Bacteria</taxon>
        <taxon>Pseudomonadati</taxon>
        <taxon>Bacteroidota</taxon>
        <taxon>Flavobacteriia</taxon>
        <taxon>Flavobacteriales</taxon>
        <taxon>Flavobacteriaceae</taxon>
        <taxon>Autumnicola</taxon>
    </lineage>
</organism>
<sequence>MNEKFGNAPHNKAYEVADAINDIIYEVGLRCIGSNGDIKNRFEIAIIGYGKEANTVESGWEGSLSGKWVVSIKNIFEYPLGEKDGKPIWIKPYSNSNTPMTKAFENATRLCADWINWGNHADCHPPIVINISDGEATDAGSRFTPLKDQINQLKSLSTNFGNLNLLNIHISSSPEDKILFPDNGLATKN</sequence>
<protein>
    <recommendedName>
        <fullName evidence="3">VWFA domain-containing protein</fullName>
    </recommendedName>
</protein>
<evidence type="ECO:0000313" key="1">
    <source>
        <dbReference type="EMBL" id="MDT0642739.1"/>
    </source>
</evidence>